<evidence type="ECO:0000256" key="10">
    <source>
        <dbReference type="ARBA" id="ARBA00042639"/>
    </source>
</evidence>
<evidence type="ECO:0000256" key="2">
    <source>
        <dbReference type="ARBA" id="ARBA00013017"/>
    </source>
</evidence>
<dbReference type="EMBL" id="JBBUTG010000025">
    <property type="protein sequence ID" value="MEK8034135.1"/>
    <property type="molecule type" value="Genomic_DNA"/>
</dbReference>
<evidence type="ECO:0000256" key="6">
    <source>
        <dbReference type="ARBA" id="ARBA00023157"/>
    </source>
</evidence>
<keyword evidence="6" id="KW-1015">Disulfide bond</keyword>
<dbReference type="Proteomes" id="UP001371218">
    <property type="component" value="Unassembled WGS sequence"/>
</dbReference>
<keyword evidence="7" id="KW-0676">Redox-active center</keyword>
<comment type="catalytic activity">
    <reaction evidence="11">
        <text>a hydroperoxide + [thioredoxin]-dithiol = an alcohol + [thioredoxin]-disulfide + H2O</text>
        <dbReference type="Rhea" id="RHEA:62620"/>
        <dbReference type="Rhea" id="RHEA-COMP:10698"/>
        <dbReference type="Rhea" id="RHEA-COMP:10700"/>
        <dbReference type="ChEBI" id="CHEBI:15377"/>
        <dbReference type="ChEBI" id="CHEBI:29950"/>
        <dbReference type="ChEBI" id="CHEBI:30879"/>
        <dbReference type="ChEBI" id="CHEBI:35924"/>
        <dbReference type="ChEBI" id="CHEBI:50058"/>
        <dbReference type="EC" id="1.11.1.24"/>
    </reaction>
</comment>
<keyword evidence="3 13" id="KW-0575">Peroxidase</keyword>
<evidence type="ECO:0000313" key="13">
    <source>
        <dbReference type="EMBL" id="MEK8034135.1"/>
    </source>
</evidence>
<comment type="caution">
    <text evidence="13">The sequence shown here is derived from an EMBL/GenBank/DDBJ whole genome shotgun (WGS) entry which is preliminary data.</text>
</comment>
<dbReference type="CDD" id="cd03017">
    <property type="entry name" value="PRX_BCP"/>
    <property type="match status" value="1"/>
</dbReference>
<keyword evidence="5 13" id="KW-0560">Oxidoreductase</keyword>
<dbReference type="SUPFAM" id="SSF52833">
    <property type="entry name" value="Thioredoxin-like"/>
    <property type="match status" value="1"/>
</dbReference>
<reference evidence="13 14" key="1">
    <citation type="submission" date="2024-04" db="EMBL/GenBank/DDBJ databases">
        <title>Novel species of the genus Ideonella isolated from streams.</title>
        <authorList>
            <person name="Lu H."/>
        </authorList>
    </citation>
    <scope>NUCLEOTIDE SEQUENCE [LARGE SCALE GENOMIC DNA]</scope>
    <source>
        <strain evidence="13 14">DXS29W</strain>
    </source>
</reference>
<evidence type="ECO:0000256" key="11">
    <source>
        <dbReference type="ARBA" id="ARBA00049091"/>
    </source>
</evidence>
<dbReference type="PANTHER" id="PTHR42801">
    <property type="entry name" value="THIOREDOXIN-DEPENDENT PEROXIDE REDUCTASE"/>
    <property type="match status" value="1"/>
</dbReference>
<accession>A0ABU9BVY5</accession>
<organism evidence="13 14">
    <name type="scientific">Ideonella lacteola</name>
    <dbReference type="NCBI Taxonomy" id="2984193"/>
    <lineage>
        <taxon>Bacteria</taxon>
        <taxon>Pseudomonadati</taxon>
        <taxon>Pseudomonadota</taxon>
        <taxon>Betaproteobacteria</taxon>
        <taxon>Burkholderiales</taxon>
        <taxon>Sphaerotilaceae</taxon>
        <taxon>Ideonella</taxon>
    </lineage>
</organism>
<proteinExistence type="inferred from homology"/>
<dbReference type="InterPro" id="IPR000866">
    <property type="entry name" value="AhpC/TSA"/>
</dbReference>
<evidence type="ECO:0000259" key="12">
    <source>
        <dbReference type="PROSITE" id="PS51352"/>
    </source>
</evidence>
<evidence type="ECO:0000256" key="1">
    <source>
        <dbReference type="ARBA" id="ARBA00003330"/>
    </source>
</evidence>
<sequence length="167" mass="17505">MPAAHAALAIGAPAPDFSADAALAGQPYRFVLADALKKGPVVLYFYPKAFTSGCTVEAHQFAEATPKFAAMGATVLGMSNDDIDTLKKFSVEACRNQFTVAADPGAKIIKQYDATMAVVPNMAGRISYVISPQGKVLLAYSSLDPDGHVSAAMKAVEQWKAGQPAKP</sequence>
<dbReference type="InterPro" id="IPR036249">
    <property type="entry name" value="Thioredoxin-like_sf"/>
</dbReference>
<evidence type="ECO:0000256" key="5">
    <source>
        <dbReference type="ARBA" id="ARBA00023002"/>
    </source>
</evidence>
<comment type="function">
    <text evidence="1">Thiol-specific peroxidase that catalyzes the reduction of hydrogen peroxide and organic hydroperoxides to water and alcohols, respectively. Plays a role in cell protection against oxidative stress by detoxifying peroxides and as sensor of hydrogen peroxide-mediated signaling events.</text>
</comment>
<evidence type="ECO:0000256" key="4">
    <source>
        <dbReference type="ARBA" id="ARBA00022862"/>
    </source>
</evidence>
<gene>
    <name evidence="13" type="ORF">AACH06_25195</name>
</gene>
<protein>
    <recommendedName>
        <fullName evidence="2">thioredoxin-dependent peroxiredoxin</fullName>
        <ecNumber evidence="2">1.11.1.24</ecNumber>
    </recommendedName>
    <alternativeName>
        <fullName evidence="8">Thioredoxin peroxidase</fullName>
    </alternativeName>
    <alternativeName>
        <fullName evidence="10">Thioredoxin-dependent peroxiredoxin Bcp</fullName>
    </alternativeName>
</protein>
<evidence type="ECO:0000256" key="3">
    <source>
        <dbReference type="ARBA" id="ARBA00022559"/>
    </source>
</evidence>
<dbReference type="Pfam" id="PF00578">
    <property type="entry name" value="AhpC-TSA"/>
    <property type="match status" value="1"/>
</dbReference>
<dbReference type="GO" id="GO:0140824">
    <property type="term" value="F:thioredoxin-dependent peroxiredoxin activity"/>
    <property type="evidence" value="ECO:0007669"/>
    <property type="project" value="UniProtKB-EC"/>
</dbReference>
<feature type="domain" description="Thioredoxin" evidence="12">
    <location>
        <begin position="8"/>
        <end position="161"/>
    </location>
</feature>
<dbReference type="InterPro" id="IPR050924">
    <property type="entry name" value="Peroxiredoxin_BCP/PrxQ"/>
</dbReference>
<evidence type="ECO:0000313" key="14">
    <source>
        <dbReference type="Proteomes" id="UP001371218"/>
    </source>
</evidence>
<dbReference type="Gene3D" id="3.40.30.10">
    <property type="entry name" value="Glutaredoxin"/>
    <property type="match status" value="1"/>
</dbReference>
<evidence type="ECO:0000256" key="7">
    <source>
        <dbReference type="ARBA" id="ARBA00023284"/>
    </source>
</evidence>
<evidence type="ECO:0000256" key="8">
    <source>
        <dbReference type="ARBA" id="ARBA00032824"/>
    </source>
</evidence>
<comment type="similarity">
    <text evidence="9">Belongs to the peroxiredoxin family. BCP/PrxQ subfamily.</text>
</comment>
<dbReference type="PROSITE" id="PS51352">
    <property type="entry name" value="THIOREDOXIN_2"/>
    <property type="match status" value="1"/>
</dbReference>
<dbReference type="EC" id="1.11.1.24" evidence="2"/>
<keyword evidence="14" id="KW-1185">Reference proteome</keyword>
<evidence type="ECO:0000256" key="9">
    <source>
        <dbReference type="ARBA" id="ARBA00038489"/>
    </source>
</evidence>
<keyword evidence="4" id="KW-0049">Antioxidant</keyword>
<dbReference type="PANTHER" id="PTHR42801:SF4">
    <property type="entry name" value="AHPC_TSA FAMILY PROTEIN"/>
    <property type="match status" value="1"/>
</dbReference>
<name>A0ABU9BVY5_9BURK</name>
<dbReference type="InterPro" id="IPR013766">
    <property type="entry name" value="Thioredoxin_domain"/>
</dbReference>